<keyword evidence="9" id="KW-1185">Reference proteome</keyword>
<dbReference type="HAMAP" id="MF_00073">
    <property type="entry name" value="NusB"/>
    <property type="match status" value="1"/>
</dbReference>
<dbReference type="AlphaFoldDB" id="A0A1Q1G179"/>
<evidence type="ECO:0000256" key="1">
    <source>
        <dbReference type="ARBA" id="ARBA00005952"/>
    </source>
</evidence>
<keyword evidence="2 6" id="KW-0889">Transcription antitermination</keyword>
<dbReference type="PANTHER" id="PTHR11078">
    <property type="entry name" value="N UTILIZATION SUBSTANCE PROTEIN B-RELATED"/>
    <property type="match status" value="1"/>
</dbReference>
<name>A0A1Q1G179_9BACL</name>
<evidence type="ECO:0000259" key="7">
    <source>
        <dbReference type="Pfam" id="PF01029"/>
    </source>
</evidence>
<dbReference type="RefSeq" id="WP_077140187.1">
    <property type="nucleotide sequence ID" value="NZ_CBCSGK010000003.1"/>
</dbReference>
<reference evidence="8 9" key="1">
    <citation type="submission" date="2018-11" db="EMBL/GenBank/DDBJ databases">
        <title>Genomic Encyclopedia of Type Strains, Phase IV (KMG-IV): sequencing the most valuable type-strain genomes for metagenomic binning, comparative biology and taxonomic classification.</title>
        <authorList>
            <person name="Goeker M."/>
        </authorList>
    </citation>
    <scope>NUCLEOTIDE SEQUENCE [LARGE SCALE GENOMIC DNA]</scope>
    <source>
        <strain evidence="8 9">DSM 29158</strain>
    </source>
</reference>
<keyword evidence="5 6" id="KW-0804">Transcription</keyword>
<comment type="caution">
    <text evidence="8">The sequence shown here is derived from an EMBL/GenBank/DDBJ whole genome shotgun (WGS) entry which is preliminary data.</text>
</comment>
<accession>A0A1Q1G179</accession>
<dbReference type="EMBL" id="RKRK01000002">
    <property type="protein sequence ID" value="RPF58076.1"/>
    <property type="molecule type" value="Genomic_DNA"/>
</dbReference>
<gene>
    <name evidence="6" type="primary">nusB</name>
    <name evidence="8" type="ORF">EDD62_0714</name>
</gene>
<evidence type="ECO:0000313" key="9">
    <source>
        <dbReference type="Proteomes" id="UP000277108"/>
    </source>
</evidence>
<dbReference type="GO" id="GO:0031564">
    <property type="term" value="P:transcription antitermination"/>
    <property type="evidence" value="ECO:0007669"/>
    <property type="project" value="UniProtKB-KW"/>
</dbReference>
<evidence type="ECO:0000256" key="5">
    <source>
        <dbReference type="ARBA" id="ARBA00023163"/>
    </source>
</evidence>
<dbReference type="NCBIfam" id="TIGR01951">
    <property type="entry name" value="nusB"/>
    <property type="match status" value="1"/>
</dbReference>
<dbReference type="InterPro" id="IPR011605">
    <property type="entry name" value="NusB_fam"/>
</dbReference>
<evidence type="ECO:0000256" key="3">
    <source>
        <dbReference type="ARBA" id="ARBA00022884"/>
    </source>
</evidence>
<evidence type="ECO:0000256" key="6">
    <source>
        <dbReference type="HAMAP-Rule" id="MF_00073"/>
    </source>
</evidence>
<feature type="domain" description="NusB/RsmB/TIM44" evidence="7">
    <location>
        <begin position="5"/>
        <end position="123"/>
    </location>
</feature>
<dbReference type="PANTHER" id="PTHR11078:SF3">
    <property type="entry name" value="ANTITERMINATION NUSB DOMAIN-CONTAINING PROTEIN"/>
    <property type="match status" value="1"/>
</dbReference>
<dbReference type="Proteomes" id="UP000277108">
    <property type="component" value="Unassembled WGS sequence"/>
</dbReference>
<organism evidence="8 9">
    <name type="scientific">Abyssicoccus albus</name>
    <dbReference type="NCBI Taxonomy" id="1817405"/>
    <lineage>
        <taxon>Bacteria</taxon>
        <taxon>Bacillati</taxon>
        <taxon>Bacillota</taxon>
        <taxon>Bacilli</taxon>
        <taxon>Bacillales</taxon>
        <taxon>Abyssicoccaceae</taxon>
    </lineage>
</organism>
<evidence type="ECO:0000256" key="4">
    <source>
        <dbReference type="ARBA" id="ARBA00023015"/>
    </source>
</evidence>
<dbReference type="OrthoDB" id="9811381at2"/>
<protein>
    <recommendedName>
        <fullName evidence="6">Transcription antitermination protein NusB</fullName>
    </recommendedName>
    <alternativeName>
        <fullName evidence="6">Antitermination factor NusB</fullName>
    </alternativeName>
</protein>
<dbReference type="Pfam" id="PF01029">
    <property type="entry name" value="NusB"/>
    <property type="match status" value="1"/>
</dbReference>
<evidence type="ECO:0000313" key="8">
    <source>
        <dbReference type="EMBL" id="RPF58076.1"/>
    </source>
</evidence>
<sequence>MSRRKDREAALKVLFQIENKTLAINKNTAYEVLELKYDSFSGQIVEGVIEHEEELVSYITPHLKNWTYDRLNKIDKVLLKMASYEITYKDTPIKVIVDEYVELSKMYSDDDQYKFIHGVISKLNQDKEK</sequence>
<evidence type="ECO:0000256" key="2">
    <source>
        <dbReference type="ARBA" id="ARBA00022814"/>
    </source>
</evidence>
<dbReference type="SUPFAM" id="SSF48013">
    <property type="entry name" value="NusB-like"/>
    <property type="match status" value="1"/>
</dbReference>
<dbReference type="GO" id="GO:0006353">
    <property type="term" value="P:DNA-templated transcription termination"/>
    <property type="evidence" value="ECO:0007669"/>
    <property type="project" value="UniProtKB-UniRule"/>
</dbReference>
<dbReference type="InterPro" id="IPR035926">
    <property type="entry name" value="NusB-like_sf"/>
</dbReference>
<dbReference type="InterPro" id="IPR006027">
    <property type="entry name" value="NusB_RsmB_TIM44"/>
</dbReference>
<dbReference type="Gene3D" id="1.10.940.10">
    <property type="entry name" value="NusB-like"/>
    <property type="match status" value="1"/>
</dbReference>
<keyword evidence="4 6" id="KW-0805">Transcription regulation</keyword>
<accession>A0A3N5BJM6</accession>
<keyword evidence="3 6" id="KW-0694">RNA-binding</keyword>
<proteinExistence type="inferred from homology"/>
<dbReference type="STRING" id="1849491.BVH56_03835"/>
<comment type="function">
    <text evidence="6">Involved in transcription antitermination. Required for transcription of ribosomal RNA (rRNA) genes. Binds specifically to the boxA antiterminator sequence of the ribosomal RNA (rrn) operons.</text>
</comment>
<dbReference type="GO" id="GO:0005829">
    <property type="term" value="C:cytosol"/>
    <property type="evidence" value="ECO:0007669"/>
    <property type="project" value="TreeGrafter"/>
</dbReference>
<comment type="similarity">
    <text evidence="1 6">Belongs to the NusB family.</text>
</comment>
<dbReference type="GO" id="GO:0003723">
    <property type="term" value="F:RNA binding"/>
    <property type="evidence" value="ECO:0007669"/>
    <property type="project" value="UniProtKB-UniRule"/>
</dbReference>